<evidence type="ECO:0000256" key="1">
    <source>
        <dbReference type="SAM" id="MobiDB-lite"/>
    </source>
</evidence>
<dbReference type="WBParaSite" id="ACOC_0000113801-mRNA-1">
    <property type="protein sequence ID" value="ACOC_0000113801-mRNA-1"/>
    <property type="gene ID" value="ACOC_0000113801"/>
</dbReference>
<reference evidence="2 3" key="2">
    <citation type="submission" date="2018-11" db="EMBL/GenBank/DDBJ databases">
        <authorList>
            <consortium name="Pathogen Informatics"/>
        </authorList>
    </citation>
    <scope>NUCLEOTIDE SEQUENCE [LARGE SCALE GENOMIC DNA]</scope>
    <source>
        <strain evidence="2 3">Costa Rica</strain>
    </source>
</reference>
<protein>
    <submittedName>
        <fullName evidence="2 4">Uncharacterized protein</fullName>
    </submittedName>
</protein>
<dbReference type="Proteomes" id="UP000267027">
    <property type="component" value="Unassembled WGS sequence"/>
</dbReference>
<proteinExistence type="predicted"/>
<evidence type="ECO:0000313" key="3">
    <source>
        <dbReference type="Proteomes" id="UP000267027"/>
    </source>
</evidence>
<dbReference type="AlphaFoldDB" id="A0A0R3PBP5"/>
<organism evidence="4">
    <name type="scientific">Angiostrongylus costaricensis</name>
    <name type="common">Nematode worm</name>
    <dbReference type="NCBI Taxonomy" id="334426"/>
    <lineage>
        <taxon>Eukaryota</taxon>
        <taxon>Metazoa</taxon>
        <taxon>Ecdysozoa</taxon>
        <taxon>Nematoda</taxon>
        <taxon>Chromadorea</taxon>
        <taxon>Rhabditida</taxon>
        <taxon>Rhabditina</taxon>
        <taxon>Rhabditomorpha</taxon>
        <taxon>Strongyloidea</taxon>
        <taxon>Metastrongylidae</taxon>
        <taxon>Angiostrongylus</taxon>
    </lineage>
</organism>
<reference evidence="4" key="1">
    <citation type="submission" date="2017-02" db="UniProtKB">
        <authorList>
            <consortium name="WormBaseParasite"/>
        </authorList>
    </citation>
    <scope>IDENTIFICATION</scope>
</reference>
<sequence>MIVTRHMFILNTQEHPECGEGGYRRTSPPFTSPARRRDARPAGSRRLVARSLAGSTHTCLYTTGCRFT</sequence>
<evidence type="ECO:0000313" key="2">
    <source>
        <dbReference type="EMBL" id="VDM52724.1"/>
    </source>
</evidence>
<keyword evidence="3" id="KW-1185">Reference proteome</keyword>
<gene>
    <name evidence="2" type="ORF">ACOC_LOCUS1139</name>
</gene>
<dbReference type="EMBL" id="UYYA01000154">
    <property type="protein sequence ID" value="VDM52724.1"/>
    <property type="molecule type" value="Genomic_DNA"/>
</dbReference>
<evidence type="ECO:0000313" key="4">
    <source>
        <dbReference type="WBParaSite" id="ACOC_0000113801-mRNA-1"/>
    </source>
</evidence>
<name>A0A0R3PBP5_ANGCS</name>
<feature type="region of interest" description="Disordered" evidence="1">
    <location>
        <begin position="17"/>
        <end position="45"/>
    </location>
</feature>
<accession>A0A0R3PBP5</accession>